<keyword evidence="1" id="KW-0472">Membrane</keyword>
<feature type="transmembrane region" description="Helical" evidence="1">
    <location>
        <begin position="29"/>
        <end position="48"/>
    </location>
</feature>
<accession>A0A226D5D3</accession>
<dbReference type="Proteomes" id="UP000198287">
    <property type="component" value="Unassembled WGS sequence"/>
</dbReference>
<reference evidence="2 3" key="1">
    <citation type="submission" date="2015-12" db="EMBL/GenBank/DDBJ databases">
        <title>The genome of Folsomia candida.</title>
        <authorList>
            <person name="Faddeeva A."/>
            <person name="Derks M.F."/>
            <person name="Anvar Y."/>
            <person name="Smit S."/>
            <person name="Van Straalen N."/>
            <person name="Roelofs D."/>
        </authorList>
    </citation>
    <scope>NUCLEOTIDE SEQUENCE [LARGE SCALE GENOMIC DNA]</scope>
    <source>
        <strain evidence="2 3">VU population</strain>
        <tissue evidence="2">Whole body</tissue>
    </source>
</reference>
<feature type="transmembrane region" description="Helical" evidence="1">
    <location>
        <begin position="242"/>
        <end position="264"/>
    </location>
</feature>
<comment type="caution">
    <text evidence="2">The sequence shown here is derived from an EMBL/GenBank/DDBJ whole genome shotgun (WGS) entry which is preliminary data.</text>
</comment>
<proteinExistence type="predicted"/>
<keyword evidence="1" id="KW-1133">Transmembrane helix</keyword>
<evidence type="ECO:0000313" key="3">
    <source>
        <dbReference type="Proteomes" id="UP000198287"/>
    </source>
</evidence>
<keyword evidence="3" id="KW-1185">Reference proteome</keyword>
<sequence>MAFFIRSFSQMKIIIPNFKQYFNLFSTSYAQGFKFFLAECPLFMNVLPFNFDRKEDRLTPLRKGKSDKVVFWTSYAIIVVYALCFVWKIWGSPGYGKNEANSGGDDEGEHQAIIFLGTLSLYFFLYDTTLLLDGETQAVSAMITETFDIEANFMIRTETYLATLVKMMLVLVEFWFWWSGCCAVILTNIIGYVVPIMVIKAVLGREMVEHGSNFRCLKVKYQRYRELQIFFNVFNPCWESRFVLFFLLGWTVVITHSLFVLIHYHEKIGILTLLVFASLAIDGIIVIGMLHIFAAPYKMSREVVRKWGRVGGNKKIWRSCAPLKVKIGTVNFFDKFTSLFVLEFCVTGTTPSRTTVTVPMLKLEIDDLEQQRKKIGKNEKANVHPVGQELDLYLHLQFDFPLEYEHFDSSRGFPSGKQRPDFSTWEVLHFQLLLPEGKRWDHEIFGVKVSEGGSYTASAVTNEG</sequence>
<feature type="transmembrane region" description="Helical" evidence="1">
    <location>
        <begin position="184"/>
        <end position="203"/>
    </location>
</feature>
<organism evidence="2 3">
    <name type="scientific">Folsomia candida</name>
    <name type="common">Springtail</name>
    <dbReference type="NCBI Taxonomy" id="158441"/>
    <lineage>
        <taxon>Eukaryota</taxon>
        <taxon>Metazoa</taxon>
        <taxon>Ecdysozoa</taxon>
        <taxon>Arthropoda</taxon>
        <taxon>Hexapoda</taxon>
        <taxon>Collembola</taxon>
        <taxon>Entomobryomorpha</taxon>
        <taxon>Isotomoidea</taxon>
        <taxon>Isotomidae</taxon>
        <taxon>Proisotominae</taxon>
        <taxon>Folsomia</taxon>
    </lineage>
</organism>
<feature type="transmembrane region" description="Helical" evidence="1">
    <location>
        <begin position="69"/>
        <end position="90"/>
    </location>
</feature>
<gene>
    <name evidence="2" type="ORF">Fcan01_25078</name>
</gene>
<protein>
    <submittedName>
        <fullName evidence="2">Uncharacterized protein</fullName>
    </submittedName>
</protein>
<keyword evidence="1" id="KW-0812">Transmembrane</keyword>
<feature type="transmembrane region" description="Helical" evidence="1">
    <location>
        <begin position="110"/>
        <end position="132"/>
    </location>
</feature>
<evidence type="ECO:0000256" key="1">
    <source>
        <dbReference type="SAM" id="Phobius"/>
    </source>
</evidence>
<dbReference type="EMBL" id="LNIX01000034">
    <property type="protein sequence ID" value="OXA40393.1"/>
    <property type="molecule type" value="Genomic_DNA"/>
</dbReference>
<name>A0A226D5D3_FOLCA</name>
<feature type="transmembrane region" description="Helical" evidence="1">
    <location>
        <begin position="270"/>
        <end position="297"/>
    </location>
</feature>
<evidence type="ECO:0000313" key="2">
    <source>
        <dbReference type="EMBL" id="OXA40393.1"/>
    </source>
</evidence>
<dbReference type="AlphaFoldDB" id="A0A226D5D3"/>